<reference evidence="1" key="1">
    <citation type="journal article" date="2017" name="Appl. Environ. Microbiol.">
        <title>Molecular characterization of an Endozoicomonas-like organism causing infection in king scallop Pecten maximus L.</title>
        <authorList>
            <person name="Cano I."/>
            <person name="van Aerle R."/>
            <person name="Ross S."/>
            <person name="Verner-Jeffreys D.W."/>
            <person name="Paley R.K."/>
            <person name="Rimmer G."/>
            <person name="Ryder D."/>
            <person name="Hooper P."/>
            <person name="Stone D."/>
            <person name="Feist S.W."/>
        </authorList>
    </citation>
    <scope>NUCLEOTIDE SEQUENCE</scope>
</reference>
<comment type="caution">
    <text evidence="1">The sequence shown here is derived from an EMBL/GenBank/DDBJ whole genome shotgun (WGS) entry which is preliminary data.</text>
</comment>
<gene>
    <name evidence="1" type="ORF">CI610_03402</name>
</gene>
<dbReference type="EMBL" id="NSIT01000436">
    <property type="protein sequence ID" value="PJE77669.1"/>
    <property type="molecule type" value="Genomic_DNA"/>
</dbReference>
<sequence length="489" mass="58294">MGIEFHINLHEIPKLNFDKKLTKLKSLIRSWNRRILTPIGRINIIKSILVSQFNHLFISLPNPDYRFISKLNTIFFEFLWNSKVDKVKRDVIVQDYINGGLKMINIKAFIDSLKLGWIRRLFSSTSKWQAIIKTYVNTDMLIQCGSDYLQQCEKKCKNLFWIDVLKACRKFVTSNEVNININCINAYLKAPLWFNDKITMDKKSVFFQDWYKKGVVNINDLIKDHNAGTFYTFQDFTQLYRIRTNFLQYHSVISAVKKFNPNPVLPMLEITRPFIPVNFEFFFKHFKGSKHFYNIMIRNNIVPSGQRKWNSIFDRSNIYWSQVFKLPFIVTNNTKFQWFQYRINHHILTTNSLLFKTRMVPSPLCTLCNSEIETIIHILWECQEVQNLLLSFETLLDTLLIPFGFNKESFLFGLLTQNVNGKIDNEILIVIKQYIYKMRCLHKSLNLNALINTIQDYFNIQRCVAYSKGGMYKERFRNEWLKWEKLIRL</sequence>
<protein>
    <submittedName>
        <fullName evidence="1">Uncharacterized protein</fullName>
    </submittedName>
</protein>
<accession>A0A2H9T3A4</accession>
<evidence type="ECO:0000313" key="1">
    <source>
        <dbReference type="EMBL" id="PJE77669.1"/>
    </source>
</evidence>
<organism evidence="1">
    <name type="scientific">invertebrate metagenome</name>
    <dbReference type="NCBI Taxonomy" id="1711999"/>
    <lineage>
        <taxon>unclassified sequences</taxon>
        <taxon>metagenomes</taxon>
        <taxon>organismal metagenomes</taxon>
    </lineage>
</organism>
<name>A0A2H9T3A4_9ZZZZ</name>
<proteinExistence type="predicted"/>
<dbReference type="AlphaFoldDB" id="A0A2H9T3A4"/>